<evidence type="ECO:0000256" key="4">
    <source>
        <dbReference type="ARBA" id="ARBA00022454"/>
    </source>
</evidence>
<evidence type="ECO:0000256" key="5">
    <source>
        <dbReference type="ARBA" id="ARBA00022618"/>
    </source>
</evidence>
<evidence type="ECO:0000256" key="9">
    <source>
        <dbReference type="ARBA" id="ARBA00023328"/>
    </source>
</evidence>
<evidence type="ECO:0000313" key="13">
    <source>
        <dbReference type="Proteomes" id="UP000314986"/>
    </source>
</evidence>
<comment type="subcellular location">
    <subcellularLocation>
        <location evidence="2">Chromosome</location>
        <location evidence="2">Centromere</location>
    </subcellularLocation>
    <subcellularLocation>
        <location evidence="1">Nucleus</location>
    </subcellularLocation>
</comment>
<dbReference type="InterPro" id="IPR046466">
    <property type="entry name" value="Borealin_C"/>
</dbReference>
<dbReference type="STRING" id="7868.ENSCMIP00000038038"/>
<dbReference type="GO" id="GO:0032133">
    <property type="term" value="C:chromosome passenger complex"/>
    <property type="evidence" value="ECO:0007669"/>
    <property type="project" value="TreeGrafter"/>
</dbReference>
<protein>
    <submittedName>
        <fullName evidence="12">Uncharacterized protein</fullName>
    </submittedName>
</protein>
<keyword evidence="9" id="KW-0137">Centromere</keyword>
<evidence type="ECO:0000313" key="12">
    <source>
        <dbReference type="Ensembl" id="ENSCMIP00000038038.1"/>
    </source>
</evidence>
<dbReference type="Gene3D" id="6.10.140.560">
    <property type="match status" value="1"/>
</dbReference>
<evidence type="ECO:0000256" key="8">
    <source>
        <dbReference type="ARBA" id="ARBA00023306"/>
    </source>
</evidence>
<dbReference type="Ensembl" id="ENSCMIT00000038587.1">
    <property type="protein sequence ID" value="ENSCMIP00000038038.1"/>
    <property type="gene ID" value="ENSCMIG00000015989.1"/>
</dbReference>
<dbReference type="PANTHER" id="PTHR16040:SF5">
    <property type="entry name" value="BOREALIN-2-RELATED"/>
    <property type="match status" value="1"/>
</dbReference>
<dbReference type="GO" id="GO:0051233">
    <property type="term" value="C:spindle midzone"/>
    <property type="evidence" value="ECO:0007669"/>
    <property type="project" value="TreeGrafter"/>
</dbReference>
<proteinExistence type="inferred from homology"/>
<evidence type="ECO:0000259" key="10">
    <source>
        <dbReference type="Pfam" id="PF10444"/>
    </source>
</evidence>
<reference evidence="12" key="5">
    <citation type="submission" date="2025-09" db="UniProtKB">
        <authorList>
            <consortium name="Ensembl"/>
        </authorList>
    </citation>
    <scope>IDENTIFICATION</scope>
</reference>
<feature type="domain" description="Borealin C-terminal" evidence="11">
    <location>
        <begin position="150"/>
        <end position="265"/>
    </location>
</feature>
<keyword evidence="8" id="KW-0131">Cell cycle</keyword>
<dbReference type="InParanoid" id="A0A4W3JJ05"/>
<dbReference type="InterPro" id="IPR018851">
    <property type="entry name" value="Borealin_N"/>
</dbReference>
<reference evidence="13" key="2">
    <citation type="journal article" date="2007" name="PLoS Biol.">
        <title>Survey sequencing and comparative analysis of the elephant shark (Callorhinchus milii) genome.</title>
        <authorList>
            <person name="Venkatesh B."/>
            <person name="Kirkness E.F."/>
            <person name="Loh Y.H."/>
            <person name="Halpern A.L."/>
            <person name="Lee A.P."/>
            <person name="Johnson J."/>
            <person name="Dandona N."/>
            <person name="Viswanathan L.D."/>
            <person name="Tay A."/>
            <person name="Venter J.C."/>
            <person name="Strausberg R.L."/>
            <person name="Brenner S."/>
        </authorList>
    </citation>
    <scope>NUCLEOTIDE SEQUENCE [LARGE SCALE GENOMIC DNA]</scope>
</reference>
<dbReference type="Pfam" id="PF10512">
    <property type="entry name" value="Borealin"/>
    <property type="match status" value="1"/>
</dbReference>
<evidence type="ECO:0000256" key="6">
    <source>
        <dbReference type="ARBA" id="ARBA00022776"/>
    </source>
</evidence>
<evidence type="ECO:0000256" key="7">
    <source>
        <dbReference type="ARBA" id="ARBA00023242"/>
    </source>
</evidence>
<feature type="domain" description="Borealin N-terminal" evidence="10">
    <location>
        <begin position="29"/>
        <end position="83"/>
    </location>
</feature>
<dbReference type="GO" id="GO:0005634">
    <property type="term" value="C:nucleus"/>
    <property type="evidence" value="ECO:0007669"/>
    <property type="project" value="UniProtKB-SubCell"/>
</dbReference>
<evidence type="ECO:0000259" key="11">
    <source>
        <dbReference type="Pfam" id="PF10512"/>
    </source>
</evidence>
<dbReference type="OMA" id="DFDHQAK"/>
<dbReference type="Proteomes" id="UP000314986">
    <property type="component" value="Unassembled WGS sequence"/>
</dbReference>
<sequence>MPPITRSRKRDSAEAASAPTILSQEKSEKIELFLDYFDKEANSRILSMEQKFVKILDMVDRVMAVHLLKIPVAIQRMKFKDFLGETDQAAAIAAAVTDNPEEYTIATLPRKTTKKKIKPLKPLSVSTSALSSDQLKFKAKSSAAKHRTLQKIPQNNTKSDSASKRKALFTSTPISNVKTPAVPRKTASEFDKRLLKMPKSGRKALTCSPVRVDKSQPFINIPLADGKAIYAVGGEVDNIDVESLDPNTLTCIQSLVIHLTALCEKANYSVRANSI</sequence>
<evidence type="ECO:0000256" key="1">
    <source>
        <dbReference type="ARBA" id="ARBA00004123"/>
    </source>
</evidence>
<dbReference type="GeneTree" id="ENSGT00390000011115"/>
<evidence type="ECO:0000256" key="2">
    <source>
        <dbReference type="ARBA" id="ARBA00004584"/>
    </source>
</evidence>
<keyword evidence="5" id="KW-0132">Cell division</keyword>
<dbReference type="GO" id="GO:0000070">
    <property type="term" value="P:mitotic sister chromatid segregation"/>
    <property type="evidence" value="ECO:0007669"/>
    <property type="project" value="TreeGrafter"/>
</dbReference>
<dbReference type="GO" id="GO:0051301">
    <property type="term" value="P:cell division"/>
    <property type="evidence" value="ECO:0007669"/>
    <property type="project" value="UniProtKB-KW"/>
</dbReference>
<keyword evidence="13" id="KW-1185">Reference proteome</keyword>
<dbReference type="GO" id="GO:0000775">
    <property type="term" value="C:chromosome, centromeric region"/>
    <property type="evidence" value="ECO:0007669"/>
    <property type="project" value="UniProtKB-SubCell"/>
</dbReference>
<dbReference type="AlphaFoldDB" id="A0A4W3JJ05"/>
<evidence type="ECO:0000256" key="3">
    <source>
        <dbReference type="ARBA" id="ARBA00009914"/>
    </source>
</evidence>
<name>A0A4W3JJ05_CALMI</name>
<dbReference type="InterPro" id="IPR018867">
    <property type="entry name" value="Cell_div_borealin"/>
</dbReference>
<reference evidence="13" key="1">
    <citation type="journal article" date="2006" name="Science">
        <title>Ancient noncoding elements conserved in the human genome.</title>
        <authorList>
            <person name="Venkatesh B."/>
            <person name="Kirkness E.F."/>
            <person name="Loh Y.H."/>
            <person name="Halpern A.L."/>
            <person name="Lee A.P."/>
            <person name="Johnson J."/>
            <person name="Dandona N."/>
            <person name="Viswanathan L.D."/>
            <person name="Tay A."/>
            <person name="Venter J.C."/>
            <person name="Strausberg R.L."/>
            <person name="Brenner S."/>
        </authorList>
    </citation>
    <scope>NUCLEOTIDE SEQUENCE [LARGE SCALE GENOMIC DNA]</scope>
</reference>
<accession>A0A4W3JJ05</accession>
<dbReference type="PANTHER" id="PTHR16040">
    <property type="entry name" value="AUSTRALIN, ISOFORM A-RELATED"/>
    <property type="match status" value="1"/>
</dbReference>
<reference evidence="12" key="4">
    <citation type="submission" date="2025-08" db="UniProtKB">
        <authorList>
            <consortium name="Ensembl"/>
        </authorList>
    </citation>
    <scope>IDENTIFICATION</scope>
</reference>
<dbReference type="Pfam" id="PF10444">
    <property type="entry name" value="Nbl1_Borealin_N"/>
    <property type="match status" value="1"/>
</dbReference>
<keyword evidence="6" id="KW-0498">Mitosis</keyword>
<dbReference type="Gene3D" id="6.10.250.1900">
    <property type="match status" value="1"/>
</dbReference>
<comment type="similarity">
    <text evidence="3">Belongs to the borealin family.</text>
</comment>
<reference evidence="13" key="3">
    <citation type="journal article" date="2014" name="Nature">
        <title>Elephant shark genome provides unique insights into gnathostome evolution.</title>
        <authorList>
            <consortium name="International Elephant Shark Genome Sequencing Consortium"/>
            <person name="Venkatesh B."/>
            <person name="Lee A.P."/>
            <person name="Ravi V."/>
            <person name="Maurya A.K."/>
            <person name="Lian M.M."/>
            <person name="Swann J.B."/>
            <person name="Ohta Y."/>
            <person name="Flajnik M.F."/>
            <person name="Sutoh Y."/>
            <person name="Kasahara M."/>
            <person name="Hoon S."/>
            <person name="Gangu V."/>
            <person name="Roy S.W."/>
            <person name="Irimia M."/>
            <person name="Korzh V."/>
            <person name="Kondrychyn I."/>
            <person name="Lim Z.W."/>
            <person name="Tay B.H."/>
            <person name="Tohari S."/>
            <person name="Kong K.W."/>
            <person name="Ho S."/>
            <person name="Lorente-Galdos B."/>
            <person name="Quilez J."/>
            <person name="Marques-Bonet T."/>
            <person name="Raney B.J."/>
            <person name="Ingham P.W."/>
            <person name="Tay A."/>
            <person name="Hillier L.W."/>
            <person name="Minx P."/>
            <person name="Boehm T."/>
            <person name="Wilson R.K."/>
            <person name="Brenner S."/>
            <person name="Warren W.C."/>
        </authorList>
    </citation>
    <scope>NUCLEOTIDE SEQUENCE [LARGE SCALE GENOMIC DNA]</scope>
</reference>
<organism evidence="12 13">
    <name type="scientific">Callorhinchus milii</name>
    <name type="common">Ghost shark</name>
    <dbReference type="NCBI Taxonomy" id="7868"/>
    <lineage>
        <taxon>Eukaryota</taxon>
        <taxon>Metazoa</taxon>
        <taxon>Chordata</taxon>
        <taxon>Craniata</taxon>
        <taxon>Vertebrata</taxon>
        <taxon>Chondrichthyes</taxon>
        <taxon>Holocephali</taxon>
        <taxon>Chimaeriformes</taxon>
        <taxon>Callorhinchidae</taxon>
        <taxon>Callorhinchus</taxon>
    </lineage>
</organism>
<keyword evidence="7" id="KW-0539">Nucleus</keyword>
<keyword evidence="4" id="KW-0158">Chromosome</keyword>